<keyword evidence="9 10" id="KW-0472">Membrane</keyword>
<sequence length="601" mass="62839">MAPAPELAIFRQGLIFLGAAGVVIPIFHRIKVSPVLGFILVGIVVGPFGVAAWVPQLPWLAAVTMSDPEAIAPAAELGVVMLMFMIGLELSFDRLKVMRRLVFGLGTLQVVCSAAAIGWVASWLGQPPLAAAVIGLALAMSSTAIVLQVLAAKQGLGAPAGRTSFAVLLFQDLAVVPALFAISLLGHGPEGDGMAALGIAVAQAVVAILAVIGFGRLGLRRLFRSVARTDSPELFMAACLLVILATGLATAAAGLSMAMGALIAGLLLAETEYRRQVEVTIEPFKGLLVGVFLISVGMGLDLRRILADPVPLLGAVVALVLGKALVVALLARCFGVRWSAAVKSGLLLGPGGEFGFVILGVAAPLGLVGNDAAGTVLILATVTMTCIPLLSYAGDRLAERFAPPAPVDPALQVPDLDGGEQRVIIAGFGRVGETVAIMLEQHGVAYVAIDNDADRVAEQRRLGRPVYWGDISRTEMLRRLHVDSARALVVTMSDHRAAENLVETARAEREDLLIVVRARDAAHAALLYGLGASDVVPETIEASLQLSEAVLVDVGIPMGPVIASIHEQRALFQAEIKQRAPNAHVRAFGRRRLRDARPGAA</sequence>
<dbReference type="RefSeq" id="WP_264712881.1">
    <property type="nucleotide sequence ID" value="NZ_JAPDNT010000003.1"/>
</dbReference>
<feature type="transmembrane region" description="Helical" evidence="10">
    <location>
        <begin position="12"/>
        <end position="28"/>
    </location>
</feature>
<comment type="caution">
    <text evidence="12">The sequence shown here is derived from an EMBL/GenBank/DDBJ whole genome shotgun (WGS) entry which is preliminary data.</text>
</comment>
<evidence type="ECO:0000256" key="9">
    <source>
        <dbReference type="ARBA" id="ARBA00023136"/>
    </source>
</evidence>
<feature type="transmembrane region" description="Helical" evidence="10">
    <location>
        <begin position="102"/>
        <end position="124"/>
    </location>
</feature>
<dbReference type="Pfam" id="PF02254">
    <property type="entry name" value="TrkA_N"/>
    <property type="match status" value="1"/>
</dbReference>
<dbReference type="Pfam" id="PF00999">
    <property type="entry name" value="Na_H_Exchanger"/>
    <property type="match status" value="1"/>
</dbReference>
<feature type="transmembrane region" description="Helical" evidence="10">
    <location>
        <begin position="373"/>
        <end position="393"/>
    </location>
</feature>
<dbReference type="GO" id="GO:1902600">
    <property type="term" value="P:proton transmembrane transport"/>
    <property type="evidence" value="ECO:0007669"/>
    <property type="project" value="InterPro"/>
</dbReference>
<name>A0AA42CF12_9PROT</name>
<evidence type="ECO:0000259" key="11">
    <source>
        <dbReference type="PROSITE" id="PS51201"/>
    </source>
</evidence>
<feature type="transmembrane region" description="Helical" evidence="10">
    <location>
        <begin position="234"/>
        <end position="251"/>
    </location>
</feature>
<evidence type="ECO:0000256" key="8">
    <source>
        <dbReference type="ARBA" id="ARBA00023065"/>
    </source>
</evidence>
<evidence type="ECO:0000256" key="3">
    <source>
        <dbReference type="ARBA" id="ARBA00022449"/>
    </source>
</evidence>
<feature type="transmembrane region" description="Helical" evidence="10">
    <location>
        <begin position="164"/>
        <end position="187"/>
    </location>
</feature>
<keyword evidence="5 10" id="KW-0812">Transmembrane</keyword>
<dbReference type="GO" id="GO:0006813">
    <property type="term" value="P:potassium ion transport"/>
    <property type="evidence" value="ECO:0007669"/>
    <property type="project" value="UniProtKB-KW"/>
</dbReference>
<dbReference type="InterPro" id="IPR036291">
    <property type="entry name" value="NAD(P)-bd_dom_sf"/>
</dbReference>
<keyword evidence="13" id="KW-1185">Reference proteome</keyword>
<dbReference type="InterPro" id="IPR003148">
    <property type="entry name" value="RCK_N"/>
</dbReference>
<feature type="transmembrane region" description="Helical" evidence="10">
    <location>
        <begin position="130"/>
        <end position="152"/>
    </location>
</feature>
<evidence type="ECO:0000256" key="6">
    <source>
        <dbReference type="ARBA" id="ARBA00022958"/>
    </source>
</evidence>
<dbReference type="GO" id="GO:0005886">
    <property type="term" value="C:plasma membrane"/>
    <property type="evidence" value="ECO:0007669"/>
    <property type="project" value="TreeGrafter"/>
</dbReference>
<organism evidence="12 13">
    <name type="scientific">Limobrevibacterium gyesilva</name>
    <dbReference type="NCBI Taxonomy" id="2991712"/>
    <lineage>
        <taxon>Bacteria</taxon>
        <taxon>Pseudomonadati</taxon>
        <taxon>Pseudomonadota</taxon>
        <taxon>Alphaproteobacteria</taxon>
        <taxon>Acetobacterales</taxon>
        <taxon>Acetobacteraceae</taxon>
        <taxon>Limobrevibacterium</taxon>
    </lineage>
</organism>
<dbReference type="Gene3D" id="1.20.1530.20">
    <property type="match status" value="1"/>
</dbReference>
<evidence type="ECO:0000256" key="10">
    <source>
        <dbReference type="SAM" id="Phobius"/>
    </source>
</evidence>
<dbReference type="FunFam" id="3.40.50.720:FF:000036">
    <property type="entry name" value="Glutathione-regulated potassium-efflux system protein KefB"/>
    <property type="match status" value="1"/>
</dbReference>
<evidence type="ECO:0000256" key="4">
    <source>
        <dbReference type="ARBA" id="ARBA00022538"/>
    </source>
</evidence>
<feature type="domain" description="RCK N-terminal" evidence="11">
    <location>
        <begin position="420"/>
        <end position="537"/>
    </location>
</feature>
<feature type="transmembrane region" description="Helical" evidence="10">
    <location>
        <begin position="193"/>
        <end position="214"/>
    </location>
</feature>
<keyword evidence="3" id="KW-0050">Antiport</keyword>
<keyword evidence="8" id="KW-0406">Ion transport</keyword>
<dbReference type="Gene3D" id="3.40.50.720">
    <property type="entry name" value="NAD(P)-binding Rossmann-like Domain"/>
    <property type="match status" value="1"/>
</dbReference>
<dbReference type="GO" id="GO:0015297">
    <property type="term" value="F:antiporter activity"/>
    <property type="evidence" value="ECO:0007669"/>
    <property type="project" value="UniProtKB-KW"/>
</dbReference>
<reference evidence="12" key="2">
    <citation type="submission" date="2022-10" db="EMBL/GenBank/DDBJ databases">
        <authorList>
            <person name="Trinh H.N."/>
        </authorList>
    </citation>
    <scope>NUCLEOTIDE SEQUENCE</scope>
    <source>
        <strain evidence="12">RN2-1</strain>
    </source>
</reference>
<evidence type="ECO:0000256" key="5">
    <source>
        <dbReference type="ARBA" id="ARBA00022692"/>
    </source>
</evidence>
<feature type="transmembrane region" description="Helical" evidence="10">
    <location>
        <begin position="286"/>
        <end position="306"/>
    </location>
</feature>
<gene>
    <name evidence="12" type="ORF">OL599_06655</name>
</gene>
<evidence type="ECO:0000256" key="7">
    <source>
        <dbReference type="ARBA" id="ARBA00022989"/>
    </source>
</evidence>
<keyword evidence="4" id="KW-0633">Potassium transport</keyword>
<keyword evidence="2" id="KW-0813">Transport</keyword>
<protein>
    <submittedName>
        <fullName evidence="12">Cation:proton antiporter</fullName>
    </submittedName>
</protein>
<feature type="transmembrane region" description="Helical" evidence="10">
    <location>
        <begin position="346"/>
        <end position="367"/>
    </location>
</feature>
<dbReference type="InterPro" id="IPR006153">
    <property type="entry name" value="Cation/H_exchanger_TM"/>
</dbReference>
<keyword evidence="7 10" id="KW-1133">Transmembrane helix</keyword>
<dbReference type="EMBL" id="JAPDNT010000003">
    <property type="protein sequence ID" value="MCW3474256.1"/>
    <property type="molecule type" value="Genomic_DNA"/>
</dbReference>
<comment type="subcellular location">
    <subcellularLocation>
        <location evidence="1">Endomembrane system</location>
        <topology evidence="1">Multi-pass membrane protein</topology>
    </subcellularLocation>
</comment>
<dbReference type="PROSITE" id="PS51201">
    <property type="entry name" value="RCK_N"/>
    <property type="match status" value="1"/>
</dbReference>
<accession>A0AA42CF12</accession>
<evidence type="ECO:0000313" key="13">
    <source>
        <dbReference type="Proteomes" id="UP001165679"/>
    </source>
</evidence>
<reference evidence="12" key="1">
    <citation type="submission" date="2022-09" db="EMBL/GenBank/DDBJ databases">
        <title>Rhodovastum sp. nov. RN2-1 isolated from soil in Seongnam, South Korea.</title>
        <authorList>
            <person name="Le N.T."/>
        </authorList>
    </citation>
    <scope>NUCLEOTIDE SEQUENCE</scope>
    <source>
        <strain evidence="12">RN2-1</strain>
    </source>
</reference>
<dbReference type="InterPro" id="IPR038770">
    <property type="entry name" value="Na+/solute_symporter_sf"/>
</dbReference>
<dbReference type="PANTHER" id="PTHR46157:SF4">
    <property type="entry name" value="K(+) EFFLUX ANTIPORTER 3, CHLOROPLASTIC"/>
    <property type="match status" value="1"/>
</dbReference>
<feature type="transmembrane region" description="Helical" evidence="10">
    <location>
        <begin position="312"/>
        <end position="334"/>
    </location>
</feature>
<dbReference type="Proteomes" id="UP001165679">
    <property type="component" value="Unassembled WGS sequence"/>
</dbReference>
<dbReference type="AlphaFoldDB" id="A0AA42CF12"/>
<evidence type="ECO:0000256" key="1">
    <source>
        <dbReference type="ARBA" id="ARBA00004127"/>
    </source>
</evidence>
<feature type="transmembrane region" description="Helical" evidence="10">
    <location>
        <begin position="35"/>
        <end position="54"/>
    </location>
</feature>
<evidence type="ECO:0000256" key="2">
    <source>
        <dbReference type="ARBA" id="ARBA00022448"/>
    </source>
</evidence>
<dbReference type="SUPFAM" id="SSF51735">
    <property type="entry name" value="NAD(P)-binding Rossmann-fold domains"/>
    <property type="match status" value="1"/>
</dbReference>
<dbReference type="PANTHER" id="PTHR46157">
    <property type="entry name" value="K(+) EFFLUX ANTIPORTER 3, CHLOROPLASTIC"/>
    <property type="match status" value="1"/>
</dbReference>
<keyword evidence="6" id="KW-0630">Potassium</keyword>
<dbReference type="GO" id="GO:0012505">
    <property type="term" value="C:endomembrane system"/>
    <property type="evidence" value="ECO:0007669"/>
    <property type="project" value="UniProtKB-SubCell"/>
</dbReference>
<evidence type="ECO:0000313" key="12">
    <source>
        <dbReference type="EMBL" id="MCW3474256.1"/>
    </source>
</evidence>
<feature type="transmembrane region" description="Helical" evidence="10">
    <location>
        <begin position="70"/>
        <end position="90"/>
    </location>
</feature>
<proteinExistence type="predicted"/>